<proteinExistence type="predicted"/>
<evidence type="ECO:0000313" key="1">
    <source>
        <dbReference type="EMBL" id="QHU09496.1"/>
    </source>
</evidence>
<dbReference type="EMBL" id="MN740737">
    <property type="protein sequence ID" value="QHU09496.1"/>
    <property type="molecule type" value="Genomic_DNA"/>
</dbReference>
<accession>A0A6C0JXF5</accession>
<organism evidence="1">
    <name type="scientific">viral metagenome</name>
    <dbReference type="NCBI Taxonomy" id="1070528"/>
    <lineage>
        <taxon>unclassified sequences</taxon>
        <taxon>metagenomes</taxon>
        <taxon>organismal metagenomes</taxon>
    </lineage>
</organism>
<sequence length="242" mass="25799">MKTNFTYRRRKINTKRTRRVQRGGDGGPVNTQALLSIIAINGQNLINILTANGTIGPIQTILINLRDIIFDPVVSAELTTAIISLKDNPELASTILNIIASTGSSALSEPQFIQFLQTMHSQYIMLTKPGVQDVLKKVYEKLISGLAYQNLVQAILKSGAAFLTNILQNNSINVRMNNIIQNMSSIVAQPVVQNAINNTAQTSQISSGPSPTTTAGATTTLAAQQAAASTGITSPSPQALGL</sequence>
<name>A0A6C0JXF5_9ZZZZ</name>
<reference evidence="1" key="1">
    <citation type="journal article" date="2020" name="Nature">
        <title>Giant virus diversity and host interactions through global metagenomics.</title>
        <authorList>
            <person name="Schulz F."/>
            <person name="Roux S."/>
            <person name="Paez-Espino D."/>
            <person name="Jungbluth S."/>
            <person name="Walsh D.A."/>
            <person name="Denef V.J."/>
            <person name="McMahon K.D."/>
            <person name="Konstantinidis K.T."/>
            <person name="Eloe-Fadrosh E.A."/>
            <person name="Kyrpides N.C."/>
            <person name="Woyke T."/>
        </authorList>
    </citation>
    <scope>NUCLEOTIDE SEQUENCE</scope>
    <source>
        <strain evidence="1">GVMAG-S-1101164-105</strain>
    </source>
</reference>
<protein>
    <submittedName>
        <fullName evidence="1">Uncharacterized protein</fullName>
    </submittedName>
</protein>
<dbReference type="AlphaFoldDB" id="A0A6C0JXF5"/>